<keyword evidence="1" id="KW-0812">Transmembrane</keyword>
<evidence type="ECO:0000313" key="3">
    <source>
        <dbReference type="Proteomes" id="UP000294419"/>
    </source>
</evidence>
<organism evidence="2 3">
    <name type="scientific">Chryseobacterium salivictor</name>
    <dbReference type="NCBI Taxonomy" id="2547600"/>
    <lineage>
        <taxon>Bacteria</taxon>
        <taxon>Pseudomonadati</taxon>
        <taxon>Bacteroidota</taxon>
        <taxon>Flavobacteriia</taxon>
        <taxon>Flavobacteriales</taxon>
        <taxon>Weeksellaceae</taxon>
        <taxon>Chryseobacterium group</taxon>
        <taxon>Chryseobacterium</taxon>
    </lineage>
</organism>
<accession>A0A4P6ZCV5</accession>
<evidence type="ECO:0000313" key="2">
    <source>
        <dbReference type="EMBL" id="QBO57245.1"/>
    </source>
</evidence>
<dbReference type="EMBL" id="CP037954">
    <property type="protein sequence ID" value="QBO57245.1"/>
    <property type="molecule type" value="Genomic_DNA"/>
</dbReference>
<keyword evidence="1" id="KW-0472">Membrane</keyword>
<sequence>MNFFLPRIHEFLLIFSHGFTNFFVDAHAGNVAYFLFVNSWLFILIISHEFTNFFAAVIGGLW</sequence>
<protein>
    <submittedName>
        <fullName evidence="2">Uncharacterized protein</fullName>
    </submittedName>
</protein>
<feature type="transmembrane region" description="Helical" evidence="1">
    <location>
        <begin position="40"/>
        <end position="61"/>
    </location>
</feature>
<keyword evidence="3" id="KW-1185">Reference proteome</keyword>
<proteinExistence type="predicted"/>
<keyword evidence="1" id="KW-1133">Transmembrane helix</keyword>
<gene>
    <name evidence="2" type="ORF">NBC122_00396</name>
</gene>
<reference evidence="2 3" key="1">
    <citation type="submission" date="2019-03" db="EMBL/GenBank/DDBJ databases">
        <authorList>
            <person name="Kim H."/>
            <person name="Yu S.-M."/>
        </authorList>
    </citation>
    <scope>NUCLEOTIDE SEQUENCE [LARGE SCALE GENOMIC DNA]</scope>
    <source>
        <strain evidence="2 3">NBC122</strain>
    </source>
</reference>
<evidence type="ECO:0000256" key="1">
    <source>
        <dbReference type="SAM" id="Phobius"/>
    </source>
</evidence>
<dbReference type="AlphaFoldDB" id="A0A4P6ZCV5"/>
<dbReference type="KEGG" id="csal:NBC122_00396"/>
<name>A0A4P6ZCV5_9FLAO</name>
<feature type="transmembrane region" description="Helical" evidence="1">
    <location>
        <begin position="12"/>
        <end position="34"/>
    </location>
</feature>
<dbReference type="Proteomes" id="UP000294419">
    <property type="component" value="Chromosome"/>
</dbReference>